<proteinExistence type="predicted"/>
<dbReference type="Proteomes" id="UP000595276">
    <property type="component" value="Chromosome"/>
</dbReference>
<gene>
    <name evidence="1" type="ORF">I6H45_03830</name>
</gene>
<dbReference type="AlphaFoldDB" id="A0A7T4F267"/>
<dbReference type="RefSeq" id="WP_004838583.1">
    <property type="nucleotide sequence ID" value="NZ_CP066014.1"/>
</dbReference>
<dbReference type="GeneID" id="79021850"/>
<name>A0A7T4F267_9FIRM</name>
<sequence length="283" mass="32923">MQMFKRGIGIVAIFIMILCLGGCRMSANYTNNTETKDQNVVLTDQQKEILTKEELPLDYSQLTGKQKIYLSMADYMLTYVNEKYAPYGVHFTYIAYHHPELLDKEARILIVPDGYDPEIDTVEVSKKDGNYEDDYLDFAVRIEFEKLLNKHFAEFLPEEQFRVYVSSLDVGDVKTEELTKLNEDFLMQHTISRIGAYILISDEICKTDDELMKFTTEFFTWMKENKFYGGPWVEVCRNERFTSSEHKDFSEVREGRIAFALGTVRKGQEFDIEIRGSVEQGGK</sequence>
<dbReference type="KEGG" id="avg:I6H45_03830"/>
<dbReference type="EMBL" id="CP066014">
    <property type="protein sequence ID" value="QQB62615.1"/>
    <property type="molecule type" value="Genomic_DNA"/>
</dbReference>
<organism evidence="1 2">
    <name type="scientific">Anaerococcus vaginalis</name>
    <dbReference type="NCBI Taxonomy" id="33037"/>
    <lineage>
        <taxon>Bacteria</taxon>
        <taxon>Bacillati</taxon>
        <taxon>Bacillota</taxon>
        <taxon>Tissierellia</taxon>
        <taxon>Tissierellales</taxon>
        <taxon>Peptoniphilaceae</taxon>
        <taxon>Anaerococcus</taxon>
    </lineage>
</organism>
<accession>A0A7T4F267</accession>
<evidence type="ECO:0000313" key="2">
    <source>
        <dbReference type="Proteomes" id="UP000595276"/>
    </source>
</evidence>
<evidence type="ECO:0000313" key="1">
    <source>
        <dbReference type="EMBL" id="QQB62615.1"/>
    </source>
</evidence>
<protein>
    <submittedName>
        <fullName evidence="1">Uncharacterized protein</fullName>
    </submittedName>
</protein>
<reference evidence="1 2" key="1">
    <citation type="submission" date="2020-12" db="EMBL/GenBank/DDBJ databases">
        <title>FDA dAtabase for Regulatory Grade micrObial Sequences (FDA-ARGOS): Supporting development and validation of Infectious Disease Dx tests.</title>
        <authorList>
            <person name="Sproer C."/>
            <person name="Gronow S."/>
            <person name="Severitt S."/>
            <person name="Schroder I."/>
            <person name="Tallon L."/>
            <person name="Sadzewicz L."/>
            <person name="Zhao X."/>
            <person name="Boylan J."/>
            <person name="Ott S."/>
            <person name="Bowen H."/>
            <person name="Vavikolanu K."/>
            <person name="Mehta A."/>
            <person name="Aluvathingal J."/>
            <person name="Nadendla S."/>
            <person name="Lowell S."/>
            <person name="Myers T."/>
            <person name="Yan Y."/>
            <person name="Sichtig H."/>
        </authorList>
    </citation>
    <scope>NUCLEOTIDE SEQUENCE [LARGE SCALE GENOMIC DNA]</scope>
    <source>
        <strain evidence="1 2">FDAARGOS_988</strain>
    </source>
</reference>